<dbReference type="AlphaFoldDB" id="A0A0H5PQB9"/>
<dbReference type="RefSeq" id="WP_060595270.1">
    <property type="nucleotide sequence ID" value="NZ_CP031419.1"/>
</dbReference>
<dbReference type="EMBL" id="LN868941">
    <property type="protein sequence ID" value="CRY84586.1"/>
    <property type="molecule type" value="Genomic_DNA"/>
</dbReference>
<accession>A0A0H5PQB9</accession>
<name>A0A0H5PQB9_NOCFR</name>
<geneLocation type="plasmid" evidence="1">
    <name>4</name>
</geneLocation>
<proteinExistence type="predicted"/>
<evidence type="ECO:0000313" key="1">
    <source>
        <dbReference type="EMBL" id="CRY84586.1"/>
    </source>
</evidence>
<dbReference type="Proteomes" id="UP000057820">
    <property type="component" value="Plasmid 4"/>
</dbReference>
<keyword evidence="1" id="KW-0614">Plasmid</keyword>
<gene>
    <name evidence="1" type="ORF">ERS450000_06128</name>
</gene>
<organism evidence="1 2">
    <name type="scientific">Nocardia farcinica</name>
    <dbReference type="NCBI Taxonomy" id="37329"/>
    <lineage>
        <taxon>Bacteria</taxon>
        <taxon>Bacillati</taxon>
        <taxon>Actinomycetota</taxon>
        <taxon>Actinomycetes</taxon>
        <taxon>Mycobacteriales</taxon>
        <taxon>Nocardiaceae</taxon>
        <taxon>Nocardia</taxon>
    </lineage>
</organism>
<evidence type="ECO:0000313" key="2">
    <source>
        <dbReference type="Proteomes" id="UP000057820"/>
    </source>
</evidence>
<protein>
    <submittedName>
        <fullName evidence="1">Uncharacterized protein</fullName>
    </submittedName>
</protein>
<reference evidence="2" key="1">
    <citation type="submission" date="2015-03" db="EMBL/GenBank/DDBJ databases">
        <authorList>
            <consortium name="Pathogen Informatics"/>
        </authorList>
    </citation>
    <scope>NUCLEOTIDE SEQUENCE [LARGE SCALE GENOMIC DNA]</scope>
    <source>
        <strain evidence="2">NCTC11134</strain>
        <plasmid evidence="2">4</plasmid>
    </source>
</reference>
<dbReference type="KEGG" id="nfr:ERS450000_06128"/>
<sequence>MFDEARYQPCRWVDPPIDVTVRVAGVWPPARLRWGGATPLWQKARGLRVEDDVPGRLEELVVTSVGDLLGRVRFAPLLGDQRTAENMLLPPSTWQPIADDDVQRLHALVVEFGFEPGHLL</sequence>